<dbReference type="SUPFAM" id="SSF50118">
    <property type="entry name" value="Cell growth inhibitor/plasmid maintenance toxic component"/>
    <property type="match status" value="1"/>
</dbReference>
<dbReference type="GO" id="GO:0004521">
    <property type="term" value="F:RNA endonuclease activity"/>
    <property type="evidence" value="ECO:0007669"/>
    <property type="project" value="TreeGrafter"/>
</dbReference>
<evidence type="ECO:0000256" key="3">
    <source>
        <dbReference type="PIRNR" id="PIRNR033490"/>
    </source>
</evidence>
<keyword evidence="2" id="KW-1277">Toxin-antitoxin system</keyword>
<dbReference type="KEGG" id="sace:GIY23_21675"/>
<dbReference type="GO" id="GO:0003677">
    <property type="term" value="F:DNA binding"/>
    <property type="evidence" value="ECO:0007669"/>
    <property type="project" value="InterPro"/>
</dbReference>
<dbReference type="GO" id="GO:0006402">
    <property type="term" value="P:mRNA catabolic process"/>
    <property type="evidence" value="ECO:0007669"/>
    <property type="project" value="TreeGrafter"/>
</dbReference>
<organism evidence="4 5">
    <name type="scientific">Allosaccharopolyspora coralli</name>
    <dbReference type="NCBI Taxonomy" id="2665642"/>
    <lineage>
        <taxon>Bacteria</taxon>
        <taxon>Bacillati</taxon>
        <taxon>Actinomycetota</taxon>
        <taxon>Actinomycetes</taxon>
        <taxon>Pseudonocardiales</taxon>
        <taxon>Pseudonocardiaceae</taxon>
        <taxon>Allosaccharopolyspora</taxon>
    </lineage>
</organism>
<keyword evidence="3" id="KW-0378">Hydrolase</keyword>
<dbReference type="AlphaFoldDB" id="A0A5Q3QEH3"/>
<comment type="function">
    <text evidence="3">Toxic component of a type II toxin-antitoxin (TA) system.</text>
</comment>
<keyword evidence="3" id="KW-0255">Endonuclease</keyword>
<comment type="similarity">
    <text evidence="1 3">Belongs to the PemK/MazF family.</text>
</comment>
<dbReference type="GO" id="GO:0016075">
    <property type="term" value="P:rRNA catabolic process"/>
    <property type="evidence" value="ECO:0007669"/>
    <property type="project" value="TreeGrafter"/>
</dbReference>
<dbReference type="Proteomes" id="UP000371041">
    <property type="component" value="Chromosome"/>
</dbReference>
<dbReference type="PIRSF" id="PIRSF033490">
    <property type="entry name" value="MazF"/>
    <property type="match status" value="1"/>
</dbReference>
<gene>
    <name evidence="4" type="ORF">GIY23_21675</name>
</gene>
<evidence type="ECO:0000313" key="5">
    <source>
        <dbReference type="Proteomes" id="UP000371041"/>
    </source>
</evidence>
<evidence type="ECO:0000256" key="1">
    <source>
        <dbReference type="ARBA" id="ARBA00007521"/>
    </source>
</evidence>
<accession>A0A5Q3QEH3</accession>
<evidence type="ECO:0000313" key="4">
    <source>
        <dbReference type="EMBL" id="QGK71776.1"/>
    </source>
</evidence>
<dbReference type="EC" id="3.1.-.-" evidence="3"/>
<name>A0A5Q3QEH3_9PSEU</name>
<dbReference type="InterPro" id="IPR003477">
    <property type="entry name" value="PemK-like"/>
</dbReference>
<proteinExistence type="inferred from homology"/>
<dbReference type="EMBL" id="CP045929">
    <property type="protein sequence ID" value="QGK71776.1"/>
    <property type="molecule type" value="Genomic_DNA"/>
</dbReference>
<dbReference type="GO" id="GO:0016787">
    <property type="term" value="F:hydrolase activity"/>
    <property type="evidence" value="ECO:0007669"/>
    <property type="project" value="UniProtKB-KW"/>
</dbReference>
<evidence type="ECO:0000256" key="2">
    <source>
        <dbReference type="ARBA" id="ARBA00022649"/>
    </source>
</evidence>
<sequence>MSPSIAPWQVWWIDLDPVVGNEQAGRRPAVVVGSDDHCRFPVNLGLIVPLTTRDRGLPHHVRIDPDASGLHRASWALTEALRAVSTHRFVGESPVGSLSEGERAELGRWVRRMVV</sequence>
<protein>
    <recommendedName>
        <fullName evidence="3">mRNA interferase</fullName>
        <ecNumber evidence="3">3.1.-.-</ecNumber>
    </recommendedName>
</protein>
<dbReference type="RefSeq" id="WP_154078344.1">
    <property type="nucleotide sequence ID" value="NZ_CP045929.1"/>
</dbReference>
<dbReference type="PANTHER" id="PTHR33988">
    <property type="entry name" value="ENDORIBONUCLEASE MAZF-RELATED"/>
    <property type="match status" value="1"/>
</dbReference>
<dbReference type="Gene3D" id="2.30.30.110">
    <property type="match status" value="1"/>
</dbReference>
<dbReference type="InterPro" id="IPR011067">
    <property type="entry name" value="Plasmid_toxin/cell-grow_inhib"/>
</dbReference>
<reference evidence="5" key="1">
    <citation type="submission" date="2019-11" db="EMBL/GenBank/DDBJ databases">
        <title>The complete genome sequence of Saccharopolyspora sp. E2A.</title>
        <authorList>
            <person name="Zhang G."/>
        </authorList>
    </citation>
    <scope>NUCLEOTIDE SEQUENCE [LARGE SCALE GENOMIC DNA]</scope>
    <source>
        <strain evidence="5">E2A</strain>
    </source>
</reference>
<keyword evidence="3" id="KW-0540">Nuclease</keyword>
<keyword evidence="5" id="KW-1185">Reference proteome</keyword>
<dbReference type="Pfam" id="PF02452">
    <property type="entry name" value="PemK_toxin"/>
    <property type="match status" value="1"/>
</dbReference>